<evidence type="ECO:0000313" key="9">
    <source>
        <dbReference type="EMBL" id="RFU24128.1"/>
    </source>
</evidence>
<protein>
    <recommendedName>
        <fullName evidence="8">Major facilitator superfamily (MFS) profile domain-containing protein</fullName>
    </recommendedName>
</protein>
<evidence type="ECO:0000256" key="4">
    <source>
        <dbReference type="ARBA" id="ARBA00022989"/>
    </source>
</evidence>
<keyword evidence="3 7" id="KW-0812">Transmembrane</keyword>
<dbReference type="EMBL" id="NCSJ02000501">
    <property type="protein sequence ID" value="RFU24128.1"/>
    <property type="molecule type" value="Genomic_DNA"/>
</dbReference>
<feature type="transmembrane region" description="Helical" evidence="7">
    <location>
        <begin position="151"/>
        <end position="170"/>
    </location>
</feature>
<dbReference type="Gene3D" id="1.20.1250.20">
    <property type="entry name" value="MFS general substrate transporter like domains"/>
    <property type="match status" value="2"/>
</dbReference>
<feature type="transmembrane region" description="Helical" evidence="7">
    <location>
        <begin position="284"/>
        <end position="307"/>
    </location>
</feature>
<evidence type="ECO:0000256" key="5">
    <source>
        <dbReference type="ARBA" id="ARBA00023136"/>
    </source>
</evidence>
<proteinExistence type="inferred from homology"/>
<feature type="transmembrane region" description="Helical" evidence="7">
    <location>
        <begin position="126"/>
        <end position="145"/>
    </location>
</feature>
<evidence type="ECO:0000256" key="7">
    <source>
        <dbReference type="SAM" id="Phobius"/>
    </source>
</evidence>
<name>A0A3E2GSY6_SCYLI</name>
<dbReference type="OMA" id="GMHDKTD"/>
<dbReference type="SUPFAM" id="SSF103473">
    <property type="entry name" value="MFS general substrate transporter"/>
    <property type="match status" value="1"/>
</dbReference>
<feature type="transmembrane region" description="Helical" evidence="7">
    <location>
        <begin position="319"/>
        <end position="339"/>
    </location>
</feature>
<evidence type="ECO:0000313" key="10">
    <source>
        <dbReference type="Proteomes" id="UP000258309"/>
    </source>
</evidence>
<dbReference type="PROSITE" id="PS50850">
    <property type="entry name" value="MFS"/>
    <property type="match status" value="1"/>
</dbReference>
<organism evidence="9 10">
    <name type="scientific">Scytalidium lignicola</name>
    <name type="common">Hyphomycete</name>
    <dbReference type="NCBI Taxonomy" id="5539"/>
    <lineage>
        <taxon>Eukaryota</taxon>
        <taxon>Fungi</taxon>
        <taxon>Dikarya</taxon>
        <taxon>Ascomycota</taxon>
        <taxon>Pezizomycotina</taxon>
        <taxon>Leotiomycetes</taxon>
        <taxon>Leotiomycetes incertae sedis</taxon>
        <taxon>Scytalidium</taxon>
    </lineage>
</organism>
<dbReference type="AlphaFoldDB" id="A0A3E2GSY6"/>
<dbReference type="Proteomes" id="UP000258309">
    <property type="component" value="Unassembled WGS sequence"/>
</dbReference>
<dbReference type="OrthoDB" id="6730379at2759"/>
<sequence>MDNSITVAIPREQFIVDEKAPPHVDEGYDLFEASANVAYSEEESRRLRRKIDWHILPLMCIANGLNYCDKVAMGWAVLFTFKADLHLVGDNYNWASSIFYFGLLASQYPSNYFLQRFSTVKVLSGAILLWGIMMLAIVGCHSYAAILVVRFILGVAEAGVSPALLMYTSVWYTRDEQVPRTLIWSMMQGCFAIIGGLLSYGLGHITGTALTPWRYIFLVLGLLSVLLAAGWFFLMPESPVHAKWLTPEERVIAVQRVASNMTGVKSYEWKYYQMWHAIKDPKTWFLIIFISLHSMTNGGLTSFGSLVVQGLGFNKFDTLLIGLPQSIVSAGSMLVWSLLSRRFHNFRTIGMGLPLVIAIAGIASIYATRDSGANKYGRVVAYWLINSYAVTFPFVLMIIGQNVAGHTKRATTNALLFVFYAAGNIAGPFYFRTQDAPEYVLAITVILVFYCVCIGLAVGLRIYMISVNRSRDRRYGKVETMEEKLEGMRFGMHDKTDLENTDFRYML</sequence>
<keyword evidence="4 7" id="KW-1133">Transmembrane helix</keyword>
<dbReference type="InterPro" id="IPR011701">
    <property type="entry name" value="MFS"/>
</dbReference>
<evidence type="ECO:0000256" key="3">
    <source>
        <dbReference type="ARBA" id="ARBA00022692"/>
    </source>
</evidence>
<feature type="transmembrane region" description="Helical" evidence="7">
    <location>
        <begin position="215"/>
        <end position="234"/>
    </location>
</feature>
<dbReference type="FunFam" id="1.20.1250.20:FF:000064">
    <property type="entry name" value="MFS allantoate transporter"/>
    <property type="match status" value="1"/>
</dbReference>
<dbReference type="PANTHER" id="PTHR43791:SF97">
    <property type="entry name" value="ALLANTOATE TRANSPORTER, PUTATIVE (AFU_ORTHOLOGUE AFUA_1G14700)-RELATED"/>
    <property type="match status" value="1"/>
</dbReference>
<dbReference type="GO" id="GO:0022857">
    <property type="term" value="F:transmembrane transporter activity"/>
    <property type="evidence" value="ECO:0007669"/>
    <property type="project" value="InterPro"/>
</dbReference>
<comment type="caution">
    <text evidence="9">The sequence shown here is derived from an EMBL/GenBank/DDBJ whole genome shotgun (WGS) entry which is preliminary data.</text>
</comment>
<keyword evidence="5 7" id="KW-0472">Membrane</keyword>
<feature type="non-terminal residue" evidence="9">
    <location>
        <position position="507"/>
    </location>
</feature>
<feature type="domain" description="Major facilitator superfamily (MFS) profile" evidence="8">
    <location>
        <begin position="55"/>
        <end position="471"/>
    </location>
</feature>
<evidence type="ECO:0000256" key="6">
    <source>
        <dbReference type="ARBA" id="ARBA00037968"/>
    </source>
</evidence>
<evidence type="ECO:0000259" key="8">
    <source>
        <dbReference type="PROSITE" id="PS50850"/>
    </source>
</evidence>
<feature type="transmembrane region" description="Helical" evidence="7">
    <location>
        <begin position="380"/>
        <end position="400"/>
    </location>
</feature>
<comment type="similarity">
    <text evidence="6">Belongs to the major facilitator superfamily. Allantoate permease family.</text>
</comment>
<feature type="transmembrane region" description="Helical" evidence="7">
    <location>
        <begin position="55"/>
        <end position="78"/>
    </location>
</feature>
<feature type="transmembrane region" description="Helical" evidence="7">
    <location>
        <begin position="351"/>
        <end position="368"/>
    </location>
</feature>
<feature type="transmembrane region" description="Helical" evidence="7">
    <location>
        <begin position="439"/>
        <end position="464"/>
    </location>
</feature>
<evidence type="ECO:0000256" key="1">
    <source>
        <dbReference type="ARBA" id="ARBA00004141"/>
    </source>
</evidence>
<feature type="transmembrane region" description="Helical" evidence="7">
    <location>
        <begin position="98"/>
        <end position="114"/>
    </location>
</feature>
<comment type="subcellular location">
    <subcellularLocation>
        <location evidence="1">Membrane</location>
        <topology evidence="1">Multi-pass membrane protein</topology>
    </subcellularLocation>
</comment>
<dbReference type="GO" id="GO:0016020">
    <property type="term" value="C:membrane"/>
    <property type="evidence" value="ECO:0007669"/>
    <property type="project" value="UniProtKB-SubCell"/>
</dbReference>
<dbReference type="InterPro" id="IPR036259">
    <property type="entry name" value="MFS_trans_sf"/>
</dbReference>
<gene>
    <name evidence="9" type="ORF">B7463_g12209</name>
</gene>
<dbReference type="Pfam" id="PF07690">
    <property type="entry name" value="MFS_1"/>
    <property type="match status" value="1"/>
</dbReference>
<accession>A0A3E2GSY6</accession>
<keyword evidence="2" id="KW-0813">Transport</keyword>
<feature type="non-terminal residue" evidence="9">
    <location>
        <position position="1"/>
    </location>
</feature>
<dbReference type="InterPro" id="IPR020846">
    <property type="entry name" value="MFS_dom"/>
</dbReference>
<feature type="transmembrane region" description="Helical" evidence="7">
    <location>
        <begin position="182"/>
        <end position="203"/>
    </location>
</feature>
<dbReference type="PANTHER" id="PTHR43791">
    <property type="entry name" value="PERMEASE-RELATED"/>
    <property type="match status" value="1"/>
</dbReference>
<reference evidence="9 10" key="1">
    <citation type="submission" date="2018-05" db="EMBL/GenBank/DDBJ databases">
        <title>Draft genome sequence of Scytalidium lignicola DSM 105466, a ubiquitous saprotrophic fungus.</title>
        <authorList>
            <person name="Buettner E."/>
            <person name="Gebauer A.M."/>
            <person name="Hofrichter M."/>
            <person name="Liers C."/>
            <person name="Kellner H."/>
        </authorList>
    </citation>
    <scope>NUCLEOTIDE SEQUENCE [LARGE SCALE GENOMIC DNA]</scope>
    <source>
        <strain evidence="9 10">DSM 105466</strain>
    </source>
</reference>
<feature type="transmembrane region" description="Helical" evidence="7">
    <location>
        <begin position="412"/>
        <end position="433"/>
    </location>
</feature>
<keyword evidence="10" id="KW-1185">Reference proteome</keyword>
<evidence type="ECO:0000256" key="2">
    <source>
        <dbReference type="ARBA" id="ARBA00022448"/>
    </source>
</evidence>